<reference evidence="1" key="1">
    <citation type="journal article" date="2022" name="Int. J. Mol. Sci.">
        <title>Draft Genome of Tanacetum Coccineum: Genomic Comparison of Closely Related Tanacetum-Family Plants.</title>
        <authorList>
            <person name="Yamashiro T."/>
            <person name="Shiraishi A."/>
            <person name="Nakayama K."/>
            <person name="Satake H."/>
        </authorList>
    </citation>
    <scope>NUCLEOTIDE SEQUENCE</scope>
</reference>
<dbReference type="EMBL" id="BQNB010018589">
    <property type="protein sequence ID" value="GJT76048.1"/>
    <property type="molecule type" value="Genomic_DNA"/>
</dbReference>
<reference evidence="1" key="2">
    <citation type="submission" date="2022-01" db="EMBL/GenBank/DDBJ databases">
        <authorList>
            <person name="Yamashiro T."/>
            <person name="Shiraishi A."/>
            <person name="Satake H."/>
            <person name="Nakayama K."/>
        </authorList>
    </citation>
    <scope>NUCLEOTIDE SEQUENCE</scope>
</reference>
<organism evidence="1 2">
    <name type="scientific">Tanacetum coccineum</name>
    <dbReference type="NCBI Taxonomy" id="301880"/>
    <lineage>
        <taxon>Eukaryota</taxon>
        <taxon>Viridiplantae</taxon>
        <taxon>Streptophyta</taxon>
        <taxon>Embryophyta</taxon>
        <taxon>Tracheophyta</taxon>
        <taxon>Spermatophyta</taxon>
        <taxon>Magnoliopsida</taxon>
        <taxon>eudicotyledons</taxon>
        <taxon>Gunneridae</taxon>
        <taxon>Pentapetalae</taxon>
        <taxon>asterids</taxon>
        <taxon>campanulids</taxon>
        <taxon>Asterales</taxon>
        <taxon>Asteraceae</taxon>
        <taxon>Asteroideae</taxon>
        <taxon>Anthemideae</taxon>
        <taxon>Anthemidinae</taxon>
        <taxon>Tanacetum</taxon>
    </lineage>
</organism>
<evidence type="ECO:0000313" key="2">
    <source>
        <dbReference type="Proteomes" id="UP001151760"/>
    </source>
</evidence>
<accession>A0ABQ5GK26</accession>
<name>A0ABQ5GK26_9ASTR</name>
<protein>
    <submittedName>
        <fullName evidence="1">Uncharacterized protein</fullName>
    </submittedName>
</protein>
<keyword evidence="2" id="KW-1185">Reference proteome</keyword>
<gene>
    <name evidence="1" type="ORF">Tco_1042773</name>
</gene>
<dbReference type="Proteomes" id="UP001151760">
    <property type="component" value="Unassembled WGS sequence"/>
</dbReference>
<sequence>MVGRLLNVDNDPFRPCEEDQDVLGPEVPYLSAIRALIGTAISQRSQKQTLVATSSNHAEVIALHEDIRECVWSRSMTQLIVTSCRLKK</sequence>
<comment type="caution">
    <text evidence="1">The sequence shown here is derived from an EMBL/GenBank/DDBJ whole genome shotgun (WGS) entry which is preliminary data.</text>
</comment>
<evidence type="ECO:0000313" key="1">
    <source>
        <dbReference type="EMBL" id="GJT76048.1"/>
    </source>
</evidence>
<proteinExistence type="predicted"/>